<evidence type="ECO:0000256" key="7">
    <source>
        <dbReference type="ARBA" id="ARBA00022842"/>
    </source>
</evidence>
<dbReference type="AlphaFoldDB" id="A0A2M8EJ39"/>
<dbReference type="SUPFAM" id="SSF53448">
    <property type="entry name" value="Nucleotide-diphospho-sugar transferases"/>
    <property type="match status" value="1"/>
</dbReference>
<evidence type="ECO:0000259" key="9">
    <source>
        <dbReference type="Pfam" id="PF00483"/>
    </source>
</evidence>
<keyword evidence="7" id="KW-0460">Magnesium</keyword>
<dbReference type="EC" id="2.7.7.24" evidence="3"/>
<proteinExistence type="inferred from homology"/>
<accession>A0A2M8EJ39</accession>
<dbReference type="GO" id="GO:0008879">
    <property type="term" value="F:glucose-1-phosphate thymidylyltransferase activity"/>
    <property type="evidence" value="ECO:0007669"/>
    <property type="project" value="UniProtKB-EC"/>
</dbReference>
<keyword evidence="4" id="KW-0808">Transferase</keyword>
<evidence type="ECO:0000313" key="10">
    <source>
        <dbReference type="EMBL" id="PJC22754.1"/>
    </source>
</evidence>
<evidence type="ECO:0000256" key="4">
    <source>
        <dbReference type="ARBA" id="ARBA00022679"/>
    </source>
</evidence>
<evidence type="ECO:0000313" key="11">
    <source>
        <dbReference type="Proteomes" id="UP000228781"/>
    </source>
</evidence>
<dbReference type="InterPro" id="IPR005835">
    <property type="entry name" value="NTP_transferase_dom"/>
</dbReference>
<evidence type="ECO:0000256" key="1">
    <source>
        <dbReference type="ARBA" id="ARBA00001946"/>
    </source>
</evidence>
<reference evidence="11" key="1">
    <citation type="submission" date="2017-09" db="EMBL/GenBank/DDBJ databases">
        <title>Depth-based differentiation of microbial function through sediment-hosted aquifers and enrichment of novel symbionts in the deep terrestrial subsurface.</title>
        <authorList>
            <person name="Probst A.J."/>
            <person name="Ladd B."/>
            <person name="Jarett J.K."/>
            <person name="Geller-Mcgrath D.E."/>
            <person name="Sieber C.M.K."/>
            <person name="Emerson J.B."/>
            <person name="Anantharaman K."/>
            <person name="Thomas B.C."/>
            <person name="Malmstrom R."/>
            <person name="Stieglmeier M."/>
            <person name="Klingl A."/>
            <person name="Woyke T."/>
            <person name="Ryan C.M."/>
            <person name="Banfield J.F."/>
        </authorList>
    </citation>
    <scope>NUCLEOTIDE SEQUENCE [LARGE SCALE GENOMIC DNA]</scope>
</reference>
<organism evidence="10 11">
    <name type="scientific">candidate division WWE3 bacterium CG_4_9_14_0_2_um_filter_48_10</name>
    <dbReference type="NCBI Taxonomy" id="1975078"/>
    <lineage>
        <taxon>Bacteria</taxon>
        <taxon>Katanobacteria</taxon>
    </lineage>
</organism>
<dbReference type="Proteomes" id="UP000228781">
    <property type="component" value="Unassembled WGS sequence"/>
</dbReference>
<keyword evidence="10" id="KW-0946">Virion</keyword>
<comment type="cofactor">
    <cofactor evidence="1">
        <name>Mg(2+)</name>
        <dbReference type="ChEBI" id="CHEBI:18420"/>
    </cofactor>
</comment>
<dbReference type="Pfam" id="PF00483">
    <property type="entry name" value="NTP_transferase"/>
    <property type="match status" value="1"/>
</dbReference>
<keyword evidence="5" id="KW-0548">Nucleotidyltransferase</keyword>
<dbReference type="PANTHER" id="PTHR43532">
    <property type="entry name" value="GLUCOSE-1-PHOSPHATE THYMIDYLYLTRANSFERASE"/>
    <property type="match status" value="1"/>
</dbReference>
<comment type="caution">
    <text evidence="10">The sequence shown here is derived from an EMBL/GenBank/DDBJ whole genome shotgun (WGS) entry which is preliminary data.</text>
</comment>
<dbReference type="Gene3D" id="3.90.550.10">
    <property type="entry name" value="Spore Coat Polysaccharide Biosynthesis Protein SpsA, Chain A"/>
    <property type="match status" value="1"/>
</dbReference>
<evidence type="ECO:0000256" key="2">
    <source>
        <dbReference type="ARBA" id="ARBA00010480"/>
    </source>
</evidence>
<dbReference type="EMBL" id="PFSK01000021">
    <property type="protein sequence ID" value="PJC22754.1"/>
    <property type="molecule type" value="Genomic_DNA"/>
</dbReference>
<dbReference type="GO" id="GO:0046872">
    <property type="term" value="F:metal ion binding"/>
    <property type="evidence" value="ECO:0007669"/>
    <property type="project" value="UniProtKB-KW"/>
</dbReference>
<dbReference type="InterPro" id="IPR029044">
    <property type="entry name" value="Nucleotide-diphossugar_trans"/>
</dbReference>
<evidence type="ECO:0000256" key="5">
    <source>
        <dbReference type="ARBA" id="ARBA00022695"/>
    </source>
</evidence>
<evidence type="ECO:0000256" key="8">
    <source>
        <dbReference type="ARBA" id="ARBA00049336"/>
    </source>
</evidence>
<keyword evidence="6" id="KW-0479">Metal-binding</keyword>
<comment type="catalytic activity">
    <reaction evidence="8">
        <text>dTTP + alpha-D-glucose 1-phosphate + H(+) = dTDP-alpha-D-glucose + diphosphate</text>
        <dbReference type="Rhea" id="RHEA:15225"/>
        <dbReference type="ChEBI" id="CHEBI:15378"/>
        <dbReference type="ChEBI" id="CHEBI:33019"/>
        <dbReference type="ChEBI" id="CHEBI:37568"/>
        <dbReference type="ChEBI" id="CHEBI:57477"/>
        <dbReference type="ChEBI" id="CHEBI:58601"/>
        <dbReference type="EC" id="2.7.7.24"/>
    </reaction>
</comment>
<sequence>MRGVVLAGGLGTRLHPLTFATNKHLLPVFDKPMIFYPIETLVRAGITEVMVITGGPHAGDFIRVLKNGKELGLTHLEYAYQEGEGGIADALSLAEDFAGGKPIIVILGDNTTDADISQVVQSFREGAVVFLKEVPDPQRFGVPRFSKEGRIVEIIEKPVEPPSQFAVTGLYIYDAQVFNYIRTLAPSARGELEITDVNNCYLRDGKLSWALLEGFWSDAGTFESLVRVSVYWAKKAEVTCLNNL</sequence>
<protein>
    <recommendedName>
        <fullName evidence="3">glucose-1-phosphate thymidylyltransferase</fullName>
        <ecNumber evidence="3">2.7.7.24</ecNumber>
    </recommendedName>
</protein>
<gene>
    <name evidence="10" type="ORF">CO059_01755</name>
</gene>
<dbReference type="PANTHER" id="PTHR43532:SF1">
    <property type="entry name" value="GLUCOSE-1-PHOSPHATE THYMIDYLYLTRANSFERASE 1"/>
    <property type="match status" value="1"/>
</dbReference>
<name>A0A2M8EJ39_UNCKA</name>
<comment type="similarity">
    <text evidence="2">Belongs to the glucose-1-phosphate thymidylyltransferase family.</text>
</comment>
<evidence type="ECO:0000256" key="6">
    <source>
        <dbReference type="ARBA" id="ARBA00022723"/>
    </source>
</evidence>
<dbReference type="InterPro" id="IPR005907">
    <property type="entry name" value="G1P_thy_trans_s"/>
</dbReference>
<evidence type="ECO:0000256" key="3">
    <source>
        <dbReference type="ARBA" id="ARBA00012461"/>
    </source>
</evidence>
<keyword evidence="10" id="KW-0167">Capsid protein</keyword>
<feature type="domain" description="Nucleotidyl transferase" evidence="9">
    <location>
        <begin position="3"/>
        <end position="230"/>
    </location>
</feature>